<evidence type="ECO:0000313" key="8">
    <source>
        <dbReference type="Proteomes" id="UP000268094"/>
    </source>
</evidence>
<evidence type="ECO:0000259" key="6">
    <source>
        <dbReference type="PROSITE" id="PS50011"/>
    </source>
</evidence>
<dbReference type="AlphaFoldDB" id="A0A3A8ISW6"/>
<evidence type="ECO:0000256" key="5">
    <source>
        <dbReference type="SAM" id="MobiDB-lite"/>
    </source>
</evidence>
<dbReference type="PROSITE" id="PS50011">
    <property type="entry name" value="PROTEIN_KINASE_DOM"/>
    <property type="match status" value="1"/>
</dbReference>
<dbReference type="EMBL" id="RAVZ01000129">
    <property type="protein sequence ID" value="RKG85626.1"/>
    <property type="molecule type" value="Genomic_DNA"/>
</dbReference>
<feature type="region of interest" description="Disordered" evidence="5">
    <location>
        <begin position="351"/>
        <end position="378"/>
    </location>
</feature>
<evidence type="ECO:0000256" key="2">
    <source>
        <dbReference type="ARBA" id="ARBA00022741"/>
    </source>
</evidence>
<dbReference type="CDD" id="cd14014">
    <property type="entry name" value="STKc_PknB_like"/>
    <property type="match status" value="1"/>
</dbReference>
<dbReference type="RefSeq" id="WP_120542143.1">
    <property type="nucleotide sequence ID" value="NZ_RAVZ01000129.1"/>
</dbReference>
<dbReference type="Proteomes" id="UP000268094">
    <property type="component" value="Unassembled WGS sequence"/>
</dbReference>
<evidence type="ECO:0000256" key="1">
    <source>
        <dbReference type="ARBA" id="ARBA00022679"/>
    </source>
</evidence>
<dbReference type="PANTHER" id="PTHR43289:SF6">
    <property type="entry name" value="SERINE_THREONINE-PROTEIN KINASE NEKL-3"/>
    <property type="match status" value="1"/>
</dbReference>
<evidence type="ECO:0000256" key="3">
    <source>
        <dbReference type="ARBA" id="ARBA00022777"/>
    </source>
</evidence>
<accession>A0A3A8ISW6</accession>
<reference evidence="8" key="1">
    <citation type="submission" date="2018-09" db="EMBL/GenBank/DDBJ databases">
        <authorList>
            <person name="Livingstone P.G."/>
            <person name="Whitworth D.E."/>
        </authorList>
    </citation>
    <scope>NUCLEOTIDE SEQUENCE [LARGE SCALE GENOMIC DNA]</scope>
    <source>
        <strain evidence="8">CA054A</strain>
    </source>
</reference>
<feature type="domain" description="Protein kinase" evidence="6">
    <location>
        <begin position="24"/>
        <end position="324"/>
    </location>
</feature>
<keyword evidence="4" id="KW-0067">ATP-binding</keyword>
<keyword evidence="1" id="KW-0808">Transferase</keyword>
<dbReference type="Gene3D" id="3.30.200.20">
    <property type="entry name" value="Phosphorylase Kinase, domain 1"/>
    <property type="match status" value="1"/>
</dbReference>
<keyword evidence="3 7" id="KW-0418">Kinase</keyword>
<feature type="compositionally biased region" description="Acidic residues" evidence="5">
    <location>
        <begin position="361"/>
        <end position="378"/>
    </location>
</feature>
<dbReference type="GO" id="GO:0004674">
    <property type="term" value="F:protein serine/threonine kinase activity"/>
    <property type="evidence" value="ECO:0007669"/>
    <property type="project" value="UniProtKB-KW"/>
</dbReference>
<evidence type="ECO:0000256" key="4">
    <source>
        <dbReference type="ARBA" id="ARBA00022840"/>
    </source>
</evidence>
<dbReference type="OrthoDB" id="5521996at2"/>
<protein>
    <submittedName>
        <fullName evidence="7">Serine/threonine protein kinase</fullName>
    </submittedName>
</protein>
<keyword evidence="2" id="KW-0547">Nucleotide-binding</keyword>
<dbReference type="Gene3D" id="1.10.510.10">
    <property type="entry name" value="Transferase(Phosphotransferase) domain 1"/>
    <property type="match status" value="1"/>
</dbReference>
<proteinExistence type="predicted"/>
<dbReference type="InterPro" id="IPR000719">
    <property type="entry name" value="Prot_kinase_dom"/>
</dbReference>
<dbReference type="SUPFAM" id="SSF56112">
    <property type="entry name" value="Protein kinase-like (PK-like)"/>
    <property type="match status" value="1"/>
</dbReference>
<gene>
    <name evidence="7" type="ORF">D7V88_19415</name>
</gene>
<keyword evidence="8" id="KW-1185">Reference proteome</keyword>
<organism evidence="7 8">
    <name type="scientific">Corallococcus terminator</name>
    <dbReference type="NCBI Taxonomy" id="2316733"/>
    <lineage>
        <taxon>Bacteria</taxon>
        <taxon>Pseudomonadati</taxon>
        <taxon>Myxococcota</taxon>
        <taxon>Myxococcia</taxon>
        <taxon>Myxococcales</taxon>
        <taxon>Cystobacterineae</taxon>
        <taxon>Myxococcaceae</taxon>
        <taxon>Corallococcus</taxon>
    </lineage>
</organism>
<dbReference type="Pfam" id="PF00069">
    <property type="entry name" value="Pkinase"/>
    <property type="match status" value="1"/>
</dbReference>
<sequence length="378" mass="40961">MATHPPVQSASRPFILFSTGATSYELVRYLGSRAGGELLLARRHYARTPGGLVLIKRLRDVGDDVGRARLREEVKLLMRLSHPAIAPVYLVRVHDGAPHLVMEYVDGPCLETLSSFAALRRRPFSEAFVAYVGAEVADALHHAHALEDARGLPVGVVHRDVSPRSVRVDVHGRVRLSDFALAWSRLPGRVVTEPGLVRGDVAYASPEALEGQPLDGRADLFSLGMVLLELLTGLHLLDLEDVERAAQQAQPLPGAQGLCAETPSWLPAPLMAARMACLSPVHVEHATRGLSEGMRAVLQRVLRRERDARFQTGAELRDALRELMGAAGRPYGPPEALREVAEVRTDALVGPAGDAEAGLPLEDEAWSDDDDGGGLDWC</sequence>
<keyword evidence="7" id="KW-0723">Serine/threonine-protein kinase</keyword>
<dbReference type="InterPro" id="IPR011009">
    <property type="entry name" value="Kinase-like_dom_sf"/>
</dbReference>
<evidence type="ECO:0000313" key="7">
    <source>
        <dbReference type="EMBL" id="RKG85626.1"/>
    </source>
</evidence>
<comment type="caution">
    <text evidence="7">The sequence shown here is derived from an EMBL/GenBank/DDBJ whole genome shotgun (WGS) entry which is preliminary data.</text>
</comment>
<dbReference type="PANTHER" id="PTHR43289">
    <property type="entry name" value="MITOGEN-ACTIVATED PROTEIN KINASE KINASE KINASE 20-RELATED"/>
    <property type="match status" value="1"/>
</dbReference>
<name>A0A3A8ISW6_9BACT</name>
<dbReference type="GO" id="GO:0005524">
    <property type="term" value="F:ATP binding"/>
    <property type="evidence" value="ECO:0007669"/>
    <property type="project" value="UniProtKB-KW"/>
</dbReference>